<dbReference type="InterPro" id="IPR011990">
    <property type="entry name" value="TPR-like_helical_dom_sf"/>
</dbReference>
<keyword evidence="2" id="KW-0472">Membrane</keyword>
<keyword evidence="3" id="KW-0150">Chloroplast</keyword>
<feature type="transmembrane region" description="Helical" evidence="2">
    <location>
        <begin position="6"/>
        <end position="29"/>
    </location>
</feature>
<gene>
    <name evidence="3" type="primary">ycf37</name>
</gene>
<protein>
    <submittedName>
        <fullName evidence="3">Conserved hypothetical plastid protein</fullName>
    </submittedName>
</protein>
<keyword evidence="3" id="KW-0934">Plastid</keyword>
<geneLocation type="chloroplast" evidence="3"/>
<evidence type="ECO:0000256" key="2">
    <source>
        <dbReference type="SAM" id="Phobius"/>
    </source>
</evidence>
<keyword evidence="2" id="KW-1133">Transmembrane helix</keyword>
<dbReference type="EMBL" id="KY709210">
    <property type="protein sequence ID" value="ARO90880.1"/>
    <property type="molecule type" value="Genomic_DNA"/>
</dbReference>
<name>A0A1Y9TMI4_9RHOD</name>
<dbReference type="PROSITE" id="PS50005">
    <property type="entry name" value="TPR"/>
    <property type="match status" value="2"/>
</dbReference>
<evidence type="ECO:0000256" key="1">
    <source>
        <dbReference type="PROSITE-ProRule" id="PRU00339"/>
    </source>
</evidence>
<keyword evidence="1" id="KW-0802">TPR repeat</keyword>
<dbReference type="Gene3D" id="1.25.40.10">
    <property type="entry name" value="Tetratricopeptide repeat domain"/>
    <property type="match status" value="1"/>
</dbReference>
<sequence>MNNFFPILYLSIIIILLLMFSIMLSAQLIDFYIKNRIYKALSNKIIINENRLSIAEYYQLSCICVYNNLLYEAIDRLQTGIKNSNSTSKDYLYNNYTLLANVYEKLNQLTLAIKYYNNALNIYDDNSLILKKLASLYSQQKNFHKVSEIYQQILLYEPDNYDIQVKLKKVTDILRY</sequence>
<dbReference type="SMART" id="SM00028">
    <property type="entry name" value="TPR"/>
    <property type="match status" value="2"/>
</dbReference>
<dbReference type="InterPro" id="IPR019734">
    <property type="entry name" value="TPR_rpt"/>
</dbReference>
<proteinExistence type="predicted"/>
<dbReference type="AlphaFoldDB" id="A0A1Y9TMI4"/>
<organism evidence="3">
    <name type="scientific">Corynoplastis japonica</name>
    <dbReference type="NCBI Taxonomy" id="700918"/>
    <lineage>
        <taxon>Eukaryota</taxon>
        <taxon>Rhodophyta</taxon>
        <taxon>Rhodellophyceae</taxon>
        <taxon>Rhodellales</taxon>
        <taxon>Rhodellaceae</taxon>
        <taxon>Corynoplastis</taxon>
    </lineage>
</organism>
<dbReference type="SUPFAM" id="SSF48452">
    <property type="entry name" value="TPR-like"/>
    <property type="match status" value="1"/>
</dbReference>
<dbReference type="Pfam" id="PF13181">
    <property type="entry name" value="TPR_8"/>
    <property type="match status" value="1"/>
</dbReference>
<accession>A0A1Y9TMI4</accession>
<feature type="repeat" description="TPR" evidence="1">
    <location>
        <begin position="127"/>
        <end position="160"/>
    </location>
</feature>
<reference evidence="3" key="1">
    <citation type="submission" date="2017-03" db="EMBL/GenBank/DDBJ databases">
        <title>The new red algal subphylum Proteorhodophytina comprises the largest and most divergent plastid genomes known.</title>
        <authorList>
            <person name="Munoz-Gomez S.A."/>
            <person name="Mejia-Franco F.G."/>
            <person name="Durnin K."/>
            <person name="Morgan C."/>
            <person name="Grisdale C.J."/>
            <person name="Archibald J.M."/>
            <person name="Slamovits C.H."/>
        </authorList>
    </citation>
    <scope>NUCLEOTIDE SEQUENCE</scope>
    <source>
        <strain evidence="3">NIES-2662</strain>
    </source>
</reference>
<evidence type="ECO:0000313" key="3">
    <source>
        <dbReference type="EMBL" id="ARO90880.1"/>
    </source>
</evidence>
<feature type="repeat" description="TPR" evidence="1">
    <location>
        <begin position="93"/>
        <end position="126"/>
    </location>
</feature>
<keyword evidence="2" id="KW-0812">Transmembrane</keyword>